<organism evidence="1 2">
    <name type="scientific">Litorimonas taeanensis</name>
    <dbReference type="NCBI Taxonomy" id="568099"/>
    <lineage>
        <taxon>Bacteria</taxon>
        <taxon>Pseudomonadati</taxon>
        <taxon>Pseudomonadota</taxon>
        <taxon>Alphaproteobacteria</taxon>
        <taxon>Maricaulales</taxon>
        <taxon>Robiginitomaculaceae</taxon>
    </lineage>
</organism>
<dbReference type="OrthoDB" id="564699at2"/>
<keyword evidence="2" id="KW-1185">Reference proteome</keyword>
<dbReference type="InterPro" id="IPR021251">
    <property type="entry name" value="DUF2793"/>
</dbReference>
<protein>
    <submittedName>
        <fullName evidence="1">Uncharacterized protein DUF2793</fullName>
    </submittedName>
</protein>
<comment type="caution">
    <text evidence="1">The sequence shown here is derived from an EMBL/GenBank/DDBJ whole genome shotgun (WGS) entry which is preliminary data.</text>
</comment>
<reference evidence="1 2" key="1">
    <citation type="submission" date="2018-10" db="EMBL/GenBank/DDBJ databases">
        <title>Genomic Encyclopedia of Type Strains, Phase IV (KMG-IV): sequencing the most valuable type-strain genomes for metagenomic binning, comparative biology and taxonomic classification.</title>
        <authorList>
            <person name="Goeker M."/>
        </authorList>
    </citation>
    <scope>NUCLEOTIDE SEQUENCE [LARGE SCALE GENOMIC DNA]</scope>
    <source>
        <strain evidence="1 2">DSM 22008</strain>
    </source>
</reference>
<name>A0A420WDR5_9PROT</name>
<sequence>MSRSPNLDLPFIMPSQAQKHITHNEALSRLDDILHITITSQSESLPPAMPIEGEKFVVGLDPEGAWLNQSGKLAIYRDSQWQFEVLRAGWIVWDKALSQAFIFDGVGLSRFESAYVETDKIGINTQADTINRLSVKTDAALFSHDDVTPGSGNVRLAINKQSEDDTGSIIFQNDFSGCAELGVSGSDNFTIKVSEDGQSWKTAIKIDRKTGEVNFPQSPDYPHTPSYALVNYLEGSGRFAGVPEPRSVGVTSFSIPSYINSINGSVFSEGEKFIHDNGTYGGNAANLQPVMDDLITKLRSPNARRFGPEFYSLEITAGTGSSASPVQINGQYHYLTFLTVSAPMFPQYTLNYYIRVISGAAAIGAGQDIYFDGEAKGQDNIAVPNDNEWVQVTQSKPSNVSESLGYHSSFFRIYAVPGTVYHLALPSLMPNLIPLAAGQNLGLIPSANLWL</sequence>
<evidence type="ECO:0000313" key="2">
    <source>
        <dbReference type="Proteomes" id="UP000282211"/>
    </source>
</evidence>
<gene>
    <name evidence="1" type="ORF">DES40_1876</name>
</gene>
<accession>A0A420WDR5</accession>
<dbReference type="AlphaFoldDB" id="A0A420WDR5"/>
<dbReference type="Proteomes" id="UP000282211">
    <property type="component" value="Unassembled WGS sequence"/>
</dbReference>
<evidence type="ECO:0000313" key="1">
    <source>
        <dbReference type="EMBL" id="RKQ69095.1"/>
    </source>
</evidence>
<dbReference type="InParanoid" id="A0A420WDR5"/>
<proteinExistence type="predicted"/>
<dbReference type="Pfam" id="PF10983">
    <property type="entry name" value="DUF2793"/>
    <property type="match status" value="1"/>
</dbReference>
<dbReference type="EMBL" id="RBII01000002">
    <property type="protein sequence ID" value="RKQ69095.1"/>
    <property type="molecule type" value="Genomic_DNA"/>
</dbReference>
<dbReference type="RefSeq" id="WP_121101185.1">
    <property type="nucleotide sequence ID" value="NZ_RBII01000002.1"/>
</dbReference>